<dbReference type="AlphaFoldDB" id="A0A3G3K1M5"/>
<dbReference type="GO" id="GO:0004332">
    <property type="term" value="F:fructose-bisphosphate aldolase activity"/>
    <property type="evidence" value="ECO:0007669"/>
    <property type="project" value="UniProtKB-UniRule"/>
</dbReference>
<name>A0A3G3K1M5_9BACL</name>
<evidence type="ECO:0000256" key="6">
    <source>
        <dbReference type="ARBA" id="ARBA00023270"/>
    </source>
</evidence>
<dbReference type="Pfam" id="PF00274">
    <property type="entry name" value="Glycolytic"/>
    <property type="match status" value="1"/>
</dbReference>
<evidence type="ECO:0000256" key="3">
    <source>
        <dbReference type="ARBA" id="ARBA00010387"/>
    </source>
</evidence>
<evidence type="ECO:0000313" key="8">
    <source>
        <dbReference type="EMBL" id="AYQ74455.1"/>
    </source>
</evidence>
<feature type="active site" description="Proton acceptor" evidence="7">
    <location>
        <position position="176"/>
    </location>
</feature>
<dbReference type="UniPathway" id="UPA00109">
    <property type="reaction ID" value="UER00183"/>
</dbReference>
<evidence type="ECO:0000256" key="1">
    <source>
        <dbReference type="ARBA" id="ARBA00000441"/>
    </source>
</evidence>
<comment type="pathway">
    <text evidence="2 7">Carbohydrate degradation; glycolysis; D-glyceraldehyde 3-phosphate and glycerone phosphate from D-glucose: step 4/4.</text>
</comment>
<comment type="catalytic activity">
    <reaction evidence="1 7">
        <text>beta-D-fructose 1,6-bisphosphate = D-glyceraldehyde 3-phosphate + dihydroxyacetone phosphate</text>
        <dbReference type="Rhea" id="RHEA:14729"/>
        <dbReference type="ChEBI" id="CHEBI:32966"/>
        <dbReference type="ChEBI" id="CHEBI:57642"/>
        <dbReference type="ChEBI" id="CHEBI:59776"/>
        <dbReference type="EC" id="4.1.2.13"/>
    </reaction>
</comment>
<evidence type="ECO:0000256" key="5">
    <source>
        <dbReference type="ARBA" id="ARBA00023239"/>
    </source>
</evidence>
<protein>
    <recommendedName>
        <fullName evidence="7">Fructose-bisphosphate aldolase class 1</fullName>
        <ecNumber evidence="7">4.1.2.13</ecNumber>
    </recommendedName>
    <alternativeName>
        <fullName evidence="7">Fructose-bisphosphate aldolase class I</fullName>
        <shortName evidence="7">FBP aldolase</shortName>
    </alternativeName>
</protein>
<dbReference type="InterPro" id="IPR000741">
    <property type="entry name" value="FBA_I"/>
</dbReference>
<gene>
    <name evidence="7" type="primary">fda</name>
    <name evidence="8" type="ORF">EAV92_18885</name>
</gene>
<dbReference type="NCBIfam" id="NF003784">
    <property type="entry name" value="PRK05377.1"/>
    <property type="match status" value="1"/>
</dbReference>
<reference evidence="8 9" key="1">
    <citation type="submission" date="2018-10" db="EMBL/GenBank/DDBJ databases">
        <title>Genome Sequence of Cohnella sp.</title>
        <authorList>
            <person name="Srinivasan S."/>
            <person name="Kim M.K."/>
        </authorList>
    </citation>
    <scope>NUCLEOTIDE SEQUENCE [LARGE SCALE GENOMIC DNA]</scope>
    <source>
        <strain evidence="8 9">18JY8-7</strain>
    </source>
</reference>
<dbReference type="KEGG" id="coh:EAV92_18885"/>
<organism evidence="8 9">
    <name type="scientific">Cohnella candidum</name>
    <dbReference type="NCBI Taxonomy" id="2674991"/>
    <lineage>
        <taxon>Bacteria</taxon>
        <taxon>Bacillati</taxon>
        <taxon>Bacillota</taxon>
        <taxon>Bacilli</taxon>
        <taxon>Bacillales</taxon>
        <taxon>Paenibacillaceae</taxon>
        <taxon>Cohnella</taxon>
    </lineage>
</organism>
<comment type="similarity">
    <text evidence="3 7">Belongs to the class I fructose-bisphosphate aldolase family.</text>
</comment>
<evidence type="ECO:0000256" key="2">
    <source>
        <dbReference type="ARBA" id="ARBA00004714"/>
    </source>
</evidence>
<dbReference type="InterPro" id="IPR013785">
    <property type="entry name" value="Aldolase_TIM"/>
</dbReference>
<dbReference type="Proteomes" id="UP000269097">
    <property type="component" value="Chromosome"/>
</dbReference>
<dbReference type="SUPFAM" id="SSF51569">
    <property type="entry name" value="Aldolase"/>
    <property type="match status" value="1"/>
</dbReference>
<dbReference type="Gene3D" id="3.20.20.70">
    <property type="entry name" value="Aldolase class I"/>
    <property type="match status" value="1"/>
</dbReference>
<keyword evidence="4 7" id="KW-0324">Glycolysis</keyword>
<dbReference type="HAMAP" id="MF_00729">
    <property type="entry name" value="FBP_aldolase_1"/>
    <property type="match status" value="1"/>
</dbReference>
<dbReference type="EMBL" id="CP033433">
    <property type="protein sequence ID" value="AYQ74455.1"/>
    <property type="molecule type" value="Genomic_DNA"/>
</dbReference>
<dbReference type="PANTHER" id="PTHR11627">
    <property type="entry name" value="FRUCTOSE-BISPHOSPHATE ALDOLASE"/>
    <property type="match status" value="1"/>
</dbReference>
<keyword evidence="5 7" id="KW-0456">Lyase</keyword>
<keyword evidence="9" id="KW-1185">Reference proteome</keyword>
<feature type="active site" description="Schiff-base intermediate with dihydroxyacetone-P" evidence="7">
    <location>
        <position position="213"/>
    </location>
</feature>
<proteinExistence type="inferred from homology"/>
<keyword evidence="6 7" id="KW-0704">Schiff base</keyword>
<sequence length="295" mass="33243">MNKLQLERIRTGQGFIAALDQSGGSTPKALQQYGIEPSRYSGDEEMFALVHEMRTRIIKSPSFDADYILGAILFENTMDRKIDGLFTADYLWEKKGVVPFLKIDKGLAESDDGVQMMKAIPDLDSLLRRAVERNVFGTKMRSVIHEANPQGIRQVVEQQFELGKQIWAAGLVPIIEPEVDINSTDKLESERILKDEIFKRLSSLAPDVTVMLKLSIPTEDDFYRDLMDEPHVARVVALSGGYDREEANERLARNHGLIASFSRALAEGLSDQQSDEQFNETLTRSIRSIYEASIS</sequence>
<evidence type="ECO:0000256" key="7">
    <source>
        <dbReference type="HAMAP-Rule" id="MF_00729"/>
    </source>
</evidence>
<dbReference type="EC" id="4.1.2.13" evidence="7"/>
<dbReference type="InterPro" id="IPR023014">
    <property type="entry name" value="FBA_I_Gram+-type"/>
</dbReference>
<dbReference type="GO" id="GO:0006096">
    <property type="term" value="P:glycolytic process"/>
    <property type="evidence" value="ECO:0007669"/>
    <property type="project" value="UniProtKB-UniRule"/>
</dbReference>
<dbReference type="RefSeq" id="WP_123042536.1">
    <property type="nucleotide sequence ID" value="NZ_CP033433.1"/>
</dbReference>
<evidence type="ECO:0000313" key="9">
    <source>
        <dbReference type="Proteomes" id="UP000269097"/>
    </source>
</evidence>
<evidence type="ECO:0000256" key="4">
    <source>
        <dbReference type="ARBA" id="ARBA00023152"/>
    </source>
</evidence>
<accession>A0A3G3K1M5</accession>